<dbReference type="AlphaFoldDB" id="A0A1R4EYY4"/>
<dbReference type="NCBIfam" id="TIGR00526">
    <property type="entry name" value="folB_dom"/>
    <property type="match status" value="1"/>
</dbReference>
<comment type="similarity">
    <text evidence="3 6">Belongs to the DHNA family.</text>
</comment>
<evidence type="ECO:0000313" key="8">
    <source>
        <dbReference type="EMBL" id="SJM48880.1"/>
    </source>
</evidence>
<comment type="pathway">
    <text evidence="2 6">Cofactor biosynthesis; tetrahydrofolate biosynthesis; 2-amino-4-hydroxy-6-hydroxymethyl-7,8-dihydropteridine diphosphate from 7,8-dihydroneopterin triphosphate: step 3/4.</text>
</comment>
<sequence>MSAVVTPLPSVEPRRLGLKVMVRALKVEASIGFYDHEHGRLQPLVVDVELDLGAAPVERLAETLDYDGVARIVRELAAGPHIALIETFAERTAVACLADPRVLNVVVRVEKPGAIPDAAAAACEVAYSR</sequence>
<dbReference type="GO" id="GO:0046656">
    <property type="term" value="P:folic acid biosynthetic process"/>
    <property type="evidence" value="ECO:0007669"/>
    <property type="project" value="UniProtKB-UniRule"/>
</dbReference>
<evidence type="ECO:0000256" key="5">
    <source>
        <dbReference type="ARBA" id="ARBA00023239"/>
    </source>
</evidence>
<gene>
    <name evidence="8" type="ORF">FM111_01605</name>
</gene>
<evidence type="ECO:0000259" key="7">
    <source>
        <dbReference type="SMART" id="SM00905"/>
    </source>
</evidence>
<dbReference type="SMART" id="SM00905">
    <property type="entry name" value="FolB"/>
    <property type="match status" value="1"/>
</dbReference>
<name>A0A1R4EYY4_BREDI</name>
<dbReference type="EMBL" id="FUIE01000012">
    <property type="protein sequence ID" value="SJM48880.1"/>
    <property type="molecule type" value="Genomic_DNA"/>
</dbReference>
<dbReference type="GO" id="GO:0004150">
    <property type="term" value="F:dihydroneopterin aldolase activity"/>
    <property type="evidence" value="ECO:0007669"/>
    <property type="project" value="UniProtKB-UniRule"/>
</dbReference>
<protein>
    <recommendedName>
        <fullName evidence="6">7,8-dihydroneopterin aldolase</fullName>
        <ecNumber evidence="6">4.1.2.25</ecNumber>
    </recommendedName>
</protein>
<accession>A0A1R4EYY4</accession>
<dbReference type="GO" id="GO:0046654">
    <property type="term" value="P:tetrahydrofolate biosynthetic process"/>
    <property type="evidence" value="ECO:0007669"/>
    <property type="project" value="UniProtKB-UniRule"/>
</dbReference>
<proteinExistence type="inferred from homology"/>
<evidence type="ECO:0000256" key="1">
    <source>
        <dbReference type="ARBA" id="ARBA00001353"/>
    </source>
</evidence>
<comment type="catalytic activity">
    <reaction evidence="1 6">
        <text>7,8-dihydroneopterin = 6-hydroxymethyl-7,8-dihydropterin + glycolaldehyde</text>
        <dbReference type="Rhea" id="RHEA:10540"/>
        <dbReference type="ChEBI" id="CHEBI:17001"/>
        <dbReference type="ChEBI" id="CHEBI:17071"/>
        <dbReference type="ChEBI" id="CHEBI:44841"/>
        <dbReference type="EC" id="4.1.2.25"/>
    </reaction>
</comment>
<dbReference type="OrthoDB" id="7580479at2"/>
<reference evidence="8 9" key="1">
    <citation type="submission" date="2017-02" db="EMBL/GenBank/DDBJ databases">
        <authorList>
            <person name="Peterson S.W."/>
        </authorList>
    </citation>
    <scope>NUCLEOTIDE SEQUENCE [LARGE SCALE GENOMIC DNA]</scope>
    <source>
        <strain evidence="8 9">3F5N</strain>
    </source>
</reference>
<dbReference type="Gene3D" id="3.30.1130.10">
    <property type="match status" value="1"/>
</dbReference>
<dbReference type="Pfam" id="PF02152">
    <property type="entry name" value="FolB"/>
    <property type="match status" value="1"/>
</dbReference>
<comment type="function">
    <text evidence="6">Catalyzes the conversion of 7,8-dihydroneopterin to 6-hydroxymethyl-7,8-dihydropterin.</text>
</comment>
<evidence type="ECO:0000256" key="2">
    <source>
        <dbReference type="ARBA" id="ARBA00005013"/>
    </source>
</evidence>
<evidence type="ECO:0000256" key="3">
    <source>
        <dbReference type="ARBA" id="ARBA00005708"/>
    </source>
</evidence>
<dbReference type="Proteomes" id="UP000195766">
    <property type="component" value="Unassembled WGS sequence"/>
</dbReference>
<dbReference type="UniPathway" id="UPA00077">
    <property type="reaction ID" value="UER00154"/>
</dbReference>
<dbReference type="InterPro" id="IPR043133">
    <property type="entry name" value="GTP-CH-I_C/QueF"/>
</dbReference>
<dbReference type="InterPro" id="IPR006157">
    <property type="entry name" value="FolB_dom"/>
</dbReference>
<keyword evidence="4 6" id="KW-0289">Folate biosynthesis</keyword>
<keyword evidence="5 6" id="KW-0456">Lyase</keyword>
<dbReference type="NCBIfam" id="TIGR00525">
    <property type="entry name" value="folB"/>
    <property type="match status" value="1"/>
</dbReference>
<evidence type="ECO:0000313" key="9">
    <source>
        <dbReference type="Proteomes" id="UP000195766"/>
    </source>
</evidence>
<dbReference type="PANTHER" id="PTHR42844:SF1">
    <property type="entry name" value="DIHYDRONEOPTERIN ALDOLASE 1-RELATED"/>
    <property type="match status" value="1"/>
</dbReference>
<dbReference type="InterPro" id="IPR006156">
    <property type="entry name" value="Dihydroneopterin_aldolase"/>
</dbReference>
<dbReference type="EC" id="4.1.2.25" evidence="6"/>
<dbReference type="SUPFAM" id="SSF55620">
    <property type="entry name" value="Tetrahydrobiopterin biosynthesis enzymes-like"/>
    <property type="match status" value="1"/>
</dbReference>
<evidence type="ECO:0000256" key="4">
    <source>
        <dbReference type="ARBA" id="ARBA00022909"/>
    </source>
</evidence>
<dbReference type="RefSeq" id="WP_087138994.1">
    <property type="nucleotide sequence ID" value="NZ_FUIE01000012.1"/>
</dbReference>
<evidence type="ECO:0000256" key="6">
    <source>
        <dbReference type="RuleBase" id="RU362079"/>
    </source>
</evidence>
<organism evidence="8 9">
    <name type="scientific">Brevundimonas diminuta 3F5N</name>
    <dbReference type="NCBI Taxonomy" id="1255603"/>
    <lineage>
        <taxon>Bacteria</taxon>
        <taxon>Pseudomonadati</taxon>
        <taxon>Pseudomonadota</taxon>
        <taxon>Alphaproteobacteria</taxon>
        <taxon>Caulobacterales</taxon>
        <taxon>Caulobacteraceae</taxon>
        <taxon>Brevundimonas</taxon>
    </lineage>
</organism>
<feature type="domain" description="Dihydroneopterin aldolase/epimerase" evidence="7">
    <location>
        <begin position="20"/>
        <end position="127"/>
    </location>
</feature>
<dbReference type="PANTHER" id="PTHR42844">
    <property type="entry name" value="DIHYDRONEOPTERIN ALDOLASE 1-RELATED"/>
    <property type="match status" value="1"/>
</dbReference>
<dbReference type="GO" id="GO:0005737">
    <property type="term" value="C:cytoplasm"/>
    <property type="evidence" value="ECO:0007669"/>
    <property type="project" value="TreeGrafter"/>
</dbReference>